<evidence type="ECO:0000313" key="1">
    <source>
        <dbReference type="EMBL" id="GAA2360538.1"/>
    </source>
</evidence>
<comment type="caution">
    <text evidence="1">The sequence shown here is derived from an EMBL/GenBank/DDBJ whole genome shotgun (WGS) entry which is preliminary data.</text>
</comment>
<sequence length="62" mass="6390">MPPASTTDARLARDVYGCGGVRRAVTPVTCMSLCSMRAGSFSCACLLARQGADALPDGSEHT</sequence>
<dbReference type="Proteomes" id="UP001500253">
    <property type="component" value="Unassembled WGS sequence"/>
</dbReference>
<accession>A0ABN3GV63</accession>
<evidence type="ECO:0000313" key="2">
    <source>
        <dbReference type="Proteomes" id="UP001500253"/>
    </source>
</evidence>
<proteinExistence type="predicted"/>
<gene>
    <name evidence="1" type="ORF">GCM10010246_58680</name>
</gene>
<dbReference type="EMBL" id="BAAASD010000031">
    <property type="protein sequence ID" value="GAA2360538.1"/>
    <property type="molecule type" value="Genomic_DNA"/>
</dbReference>
<name>A0ABN3GV63_9ACTN</name>
<reference evidence="1 2" key="1">
    <citation type="journal article" date="2019" name="Int. J. Syst. Evol. Microbiol.">
        <title>The Global Catalogue of Microorganisms (GCM) 10K type strain sequencing project: providing services to taxonomists for standard genome sequencing and annotation.</title>
        <authorList>
            <consortium name="The Broad Institute Genomics Platform"/>
            <consortium name="The Broad Institute Genome Sequencing Center for Infectious Disease"/>
            <person name="Wu L."/>
            <person name="Ma J."/>
        </authorList>
    </citation>
    <scope>NUCLEOTIDE SEQUENCE [LARGE SCALE GENOMIC DNA]</scope>
    <source>
        <strain evidence="1 2">JCM 4316</strain>
    </source>
</reference>
<organism evidence="1 2">
    <name type="scientific">Streptomyces cuspidosporus</name>
    <dbReference type="NCBI Taxonomy" id="66882"/>
    <lineage>
        <taxon>Bacteria</taxon>
        <taxon>Bacillati</taxon>
        <taxon>Actinomycetota</taxon>
        <taxon>Actinomycetes</taxon>
        <taxon>Kitasatosporales</taxon>
        <taxon>Streptomycetaceae</taxon>
        <taxon>Streptomyces</taxon>
    </lineage>
</organism>
<keyword evidence="2" id="KW-1185">Reference proteome</keyword>
<protein>
    <submittedName>
        <fullName evidence="1">Uncharacterized protein</fullName>
    </submittedName>
</protein>